<evidence type="ECO:0000256" key="13">
    <source>
        <dbReference type="SAM" id="Phobius"/>
    </source>
</evidence>
<keyword evidence="5" id="KW-0145">Chemotaxis</keyword>
<dbReference type="EMBL" id="CP015136">
    <property type="protein sequence ID" value="AMY10381.1"/>
    <property type="molecule type" value="Genomic_DNA"/>
</dbReference>
<keyword evidence="3" id="KW-0813">Transport</keyword>
<keyword evidence="4" id="KW-1003">Cell membrane</keyword>
<keyword evidence="12 13" id="KW-0472">Membrane</keyword>
<evidence type="ECO:0000256" key="12">
    <source>
        <dbReference type="ARBA" id="ARBA00023136"/>
    </source>
</evidence>
<comment type="subcellular location">
    <subcellularLocation>
        <location evidence="1">Cell inner membrane</location>
        <topology evidence="1">Multi-pass membrane protein</topology>
    </subcellularLocation>
</comment>
<dbReference type="RefSeq" id="WP_110172024.1">
    <property type="nucleotide sequence ID" value="NZ_CP015136.1"/>
</dbReference>
<accession>A0A143PPM6</accession>
<dbReference type="InterPro" id="IPR022522">
    <property type="entry name" value="Flagellar_motor_stator_MotA"/>
</dbReference>
<evidence type="ECO:0000256" key="10">
    <source>
        <dbReference type="ARBA" id="ARBA00022989"/>
    </source>
</evidence>
<feature type="domain" description="MotA/TolQ/ExbB proton channel" evidence="14">
    <location>
        <begin position="134"/>
        <end position="233"/>
    </location>
</feature>
<dbReference type="InterPro" id="IPR002898">
    <property type="entry name" value="MotA_ExbB_proton_chnl"/>
</dbReference>
<dbReference type="Proteomes" id="UP000076079">
    <property type="component" value="Chromosome"/>
</dbReference>
<keyword evidence="10 13" id="KW-1133">Transmembrane helix</keyword>
<evidence type="ECO:0000259" key="14">
    <source>
        <dbReference type="Pfam" id="PF01618"/>
    </source>
</evidence>
<evidence type="ECO:0000256" key="2">
    <source>
        <dbReference type="ARBA" id="ARBA00008038"/>
    </source>
</evidence>
<sequence>MLLIVGALIVLGSVAGGYMMHGGVLGALWQLNELVIIGGAALGALIIGTPISLIKQLLARLGGFFKSPPSKDIYLDLLALQYQVYRLTQQSGVMALEAHVEEPEKSAIFSKFPTFLANHHAVSFLSDSVRVIILGGVTPHDLESLMDEDLDVHHHEALKPAQTLAKVADALPGLGIVAAVLGIVITMQAIGGPPEEIGHSVAAALVGTFLGILASYGFVQPMATSMEHMVEAEGRYLICIKAGLLAVYKGFPPAIAVEFARRTLPEDVRPTFTETEQACKGQKADMAAAA</sequence>
<dbReference type="Pfam" id="PF01618">
    <property type="entry name" value="MotA_ExbB"/>
    <property type="match status" value="1"/>
</dbReference>
<evidence type="ECO:0000313" key="16">
    <source>
        <dbReference type="EMBL" id="AMY10381.1"/>
    </source>
</evidence>
<keyword evidence="8" id="KW-0283">Flagellar rotation</keyword>
<feature type="domain" description="Motility protein A N-terminal" evidence="15">
    <location>
        <begin position="4"/>
        <end position="92"/>
    </location>
</feature>
<dbReference type="GO" id="GO:0071978">
    <property type="term" value="P:bacterial-type flagellum-dependent swarming motility"/>
    <property type="evidence" value="ECO:0007669"/>
    <property type="project" value="InterPro"/>
</dbReference>
<dbReference type="InterPro" id="IPR000540">
    <property type="entry name" value="Flag_MotA_CS"/>
</dbReference>
<dbReference type="GO" id="GO:0006935">
    <property type="term" value="P:chemotaxis"/>
    <property type="evidence" value="ECO:0007669"/>
    <property type="project" value="UniProtKB-KW"/>
</dbReference>
<dbReference type="PANTHER" id="PTHR30433">
    <property type="entry name" value="CHEMOTAXIS PROTEIN MOTA"/>
    <property type="match status" value="1"/>
</dbReference>
<dbReference type="PATRIC" id="fig|1813736.3.peg.3819"/>
<evidence type="ECO:0000256" key="5">
    <source>
        <dbReference type="ARBA" id="ARBA00022500"/>
    </source>
</evidence>
<feature type="transmembrane region" description="Helical" evidence="13">
    <location>
        <begin position="170"/>
        <end position="191"/>
    </location>
</feature>
<keyword evidence="17" id="KW-1185">Reference proteome</keyword>
<evidence type="ECO:0000256" key="1">
    <source>
        <dbReference type="ARBA" id="ARBA00004429"/>
    </source>
</evidence>
<evidence type="ECO:0000259" key="15">
    <source>
        <dbReference type="Pfam" id="PF20560"/>
    </source>
</evidence>
<evidence type="ECO:0000256" key="8">
    <source>
        <dbReference type="ARBA" id="ARBA00022779"/>
    </source>
</evidence>
<reference evidence="17" key="2">
    <citation type="submission" date="2016-04" db="EMBL/GenBank/DDBJ databases">
        <title>First Complete Genome Sequence of a Subdivision 6 Acidobacterium.</title>
        <authorList>
            <person name="Huang S."/>
            <person name="Vieira S."/>
            <person name="Bunk B."/>
            <person name="Riedel T."/>
            <person name="Sproeer C."/>
            <person name="Overmann J."/>
        </authorList>
    </citation>
    <scope>NUCLEOTIDE SEQUENCE [LARGE SCALE GENOMIC DNA]</scope>
    <source>
        <strain evidence="17">DSM 100886 HEG_-6_39</strain>
    </source>
</reference>
<evidence type="ECO:0000256" key="7">
    <source>
        <dbReference type="ARBA" id="ARBA00022692"/>
    </source>
</evidence>
<reference evidence="16 17" key="1">
    <citation type="journal article" date="2016" name="Genome Announc.">
        <title>First Complete Genome Sequence of a Subdivision 6 Acidobacterium Strain.</title>
        <authorList>
            <person name="Huang S."/>
            <person name="Vieira S."/>
            <person name="Bunk B."/>
            <person name="Riedel T."/>
            <person name="Sproer C."/>
            <person name="Overmann J."/>
        </authorList>
    </citation>
    <scope>NUCLEOTIDE SEQUENCE [LARGE SCALE GENOMIC DNA]</scope>
    <source>
        <strain evidence="17">DSM 100886 HEG_-6_39</strain>
    </source>
</reference>
<evidence type="ECO:0000256" key="3">
    <source>
        <dbReference type="ARBA" id="ARBA00022448"/>
    </source>
</evidence>
<name>A0A143PPM6_LUTPR</name>
<evidence type="ECO:0000256" key="11">
    <source>
        <dbReference type="ARBA" id="ARBA00023065"/>
    </source>
</evidence>
<dbReference type="Pfam" id="PF20560">
    <property type="entry name" value="MotA_N"/>
    <property type="match status" value="1"/>
</dbReference>
<feature type="transmembrane region" description="Helical" evidence="13">
    <location>
        <begin position="197"/>
        <end position="219"/>
    </location>
</feature>
<proteinExistence type="inferred from homology"/>
<dbReference type="InterPro" id="IPR047055">
    <property type="entry name" value="MotA-like"/>
</dbReference>
<gene>
    <name evidence="16" type="primary">motA</name>
    <name evidence="16" type="ORF">LuPra_03611</name>
</gene>
<keyword evidence="9" id="KW-0375">Hydrogen ion transport</keyword>
<dbReference type="InterPro" id="IPR046786">
    <property type="entry name" value="MotA_N"/>
</dbReference>
<organism evidence="16 17">
    <name type="scientific">Luteitalea pratensis</name>
    <dbReference type="NCBI Taxonomy" id="1855912"/>
    <lineage>
        <taxon>Bacteria</taxon>
        <taxon>Pseudomonadati</taxon>
        <taxon>Acidobacteriota</taxon>
        <taxon>Vicinamibacteria</taxon>
        <taxon>Vicinamibacterales</taxon>
        <taxon>Vicinamibacteraceae</taxon>
        <taxon>Luteitalea</taxon>
    </lineage>
</organism>
<keyword evidence="11" id="KW-0406">Ion transport</keyword>
<dbReference type="AlphaFoldDB" id="A0A143PPM6"/>
<dbReference type="KEGG" id="abac:LuPra_03611"/>
<dbReference type="STRING" id="1855912.LuPra_03611"/>
<dbReference type="PROSITE" id="PS01307">
    <property type="entry name" value="MOTA"/>
    <property type="match status" value="1"/>
</dbReference>
<evidence type="ECO:0000313" key="17">
    <source>
        <dbReference type="Proteomes" id="UP000076079"/>
    </source>
</evidence>
<protein>
    <submittedName>
        <fullName evidence="16">Chemotaxis protein MotA</fullName>
    </submittedName>
</protein>
<evidence type="ECO:0000256" key="4">
    <source>
        <dbReference type="ARBA" id="ARBA00022475"/>
    </source>
</evidence>
<dbReference type="OrthoDB" id="9782603at2"/>
<dbReference type="NCBIfam" id="TIGR03818">
    <property type="entry name" value="MotA1"/>
    <property type="match status" value="1"/>
</dbReference>
<keyword evidence="7 13" id="KW-0812">Transmembrane</keyword>
<dbReference type="GO" id="GO:0005886">
    <property type="term" value="C:plasma membrane"/>
    <property type="evidence" value="ECO:0007669"/>
    <property type="project" value="UniProtKB-SubCell"/>
</dbReference>
<evidence type="ECO:0000256" key="9">
    <source>
        <dbReference type="ARBA" id="ARBA00022781"/>
    </source>
</evidence>
<evidence type="ECO:0000256" key="6">
    <source>
        <dbReference type="ARBA" id="ARBA00022519"/>
    </source>
</evidence>
<comment type="similarity">
    <text evidence="2">Belongs to the MotA family.</text>
</comment>
<dbReference type="GO" id="GO:1902600">
    <property type="term" value="P:proton transmembrane transport"/>
    <property type="evidence" value="ECO:0007669"/>
    <property type="project" value="UniProtKB-KW"/>
</dbReference>
<keyword evidence="6" id="KW-0997">Cell inner membrane</keyword>
<dbReference type="PANTHER" id="PTHR30433:SF4">
    <property type="entry name" value="MOTILITY PROTEIN A"/>
    <property type="match status" value="1"/>
</dbReference>
<feature type="transmembrane region" description="Helical" evidence="13">
    <location>
        <begin position="36"/>
        <end position="54"/>
    </location>
</feature>